<gene>
    <name evidence="1" type="ORF">PSTG_03801</name>
</gene>
<reference evidence="2" key="1">
    <citation type="submission" date="2014-03" db="EMBL/GenBank/DDBJ databases">
        <title>The Genome Sequence of Puccinia striiformis f. sp. tritici PST-78.</title>
        <authorList>
            <consortium name="The Broad Institute Genome Sequencing Platform"/>
            <person name="Cuomo C."/>
            <person name="Hulbert S."/>
            <person name="Chen X."/>
            <person name="Walker B."/>
            <person name="Young S.K."/>
            <person name="Zeng Q."/>
            <person name="Gargeya S."/>
            <person name="Fitzgerald M."/>
            <person name="Haas B."/>
            <person name="Abouelleil A."/>
            <person name="Alvarado L."/>
            <person name="Arachchi H.M."/>
            <person name="Berlin A.M."/>
            <person name="Chapman S.B."/>
            <person name="Goldberg J."/>
            <person name="Griggs A."/>
            <person name="Gujja S."/>
            <person name="Hansen M."/>
            <person name="Howarth C."/>
            <person name="Imamovic A."/>
            <person name="Larimer J."/>
            <person name="McCowan C."/>
            <person name="Montmayeur A."/>
            <person name="Murphy C."/>
            <person name="Neiman D."/>
            <person name="Pearson M."/>
            <person name="Priest M."/>
            <person name="Roberts A."/>
            <person name="Saif S."/>
            <person name="Shea T."/>
            <person name="Sisk P."/>
            <person name="Sykes S."/>
            <person name="Wortman J."/>
            <person name="Nusbaum C."/>
            <person name="Birren B."/>
        </authorList>
    </citation>
    <scope>NUCLEOTIDE SEQUENCE [LARGE SCALE GENOMIC DNA]</scope>
    <source>
        <strain evidence="2">race PST-78</strain>
    </source>
</reference>
<proteinExistence type="predicted"/>
<evidence type="ECO:0000313" key="1">
    <source>
        <dbReference type="EMBL" id="KNF02852.1"/>
    </source>
</evidence>
<organism evidence="1 2">
    <name type="scientific">Puccinia striiformis f. sp. tritici PST-78</name>
    <dbReference type="NCBI Taxonomy" id="1165861"/>
    <lineage>
        <taxon>Eukaryota</taxon>
        <taxon>Fungi</taxon>
        <taxon>Dikarya</taxon>
        <taxon>Basidiomycota</taxon>
        <taxon>Pucciniomycotina</taxon>
        <taxon>Pucciniomycetes</taxon>
        <taxon>Pucciniales</taxon>
        <taxon>Pucciniaceae</taxon>
        <taxon>Puccinia</taxon>
    </lineage>
</organism>
<dbReference type="AlphaFoldDB" id="A0A0L0VUG1"/>
<dbReference type="EMBL" id="AJIL01000020">
    <property type="protein sequence ID" value="KNF02852.1"/>
    <property type="molecule type" value="Genomic_DNA"/>
</dbReference>
<evidence type="ECO:0000313" key="2">
    <source>
        <dbReference type="Proteomes" id="UP000054564"/>
    </source>
</evidence>
<sequence>MQFNRPTTLKNTWADTSIKAQKHPKSIEYSAGSMTTSTPYKNLKEKFKVLVPNVAKRI</sequence>
<protein>
    <submittedName>
        <fullName evidence="1">Uncharacterized protein</fullName>
    </submittedName>
</protein>
<name>A0A0L0VUG1_9BASI</name>
<comment type="caution">
    <text evidence="1">The sequence shown here is derived from an EMBL/GenBank/DDBJ whole genome shotgun (WGS) entry which is preliminary data.</text>
</comment>
<accession>A0A0L0VUG1</accession>
<keyword evidence="2" id="KW-1185">Reference proteome</keyword>
<dbReference type="Proteomes" id="UP000054564">
    <property type="component" value="Unassembled WGS sequence"/>
</dbReference>